<dbReference type="GO" id="GO:0051016">
    <property type="term" value="P:barbed-end actin filament capping"/>
    <property type="evidence" value="ECO:0007669"/>
    <property type="project" value="UniProtKB-UniRule"/>
</dbReference>
<evidence type="ECO:0000256" key="6">
    <source>
        <dbReference type="ARBA" id="ARBA00023212"/>
    </source>
</evidence>
<comment type="function">
    <text evidence="7">F-actin-capping proteins bind in a Ca(2+)-independent manner to the fast growing ends of actin filaments (barbed end) thereby blocking the exchange of subunits at these ends. Unlike other capping proteins (such as gelsolin and severin), these proteins do not sever actin filaments.</text>
</comment>
<evidence type="ECO:0000256" key="2">
    <source>
        <dbReference type="ARBA" id="ARBA00006039"/>
    </source>
</evidence>
<dbReference type="GO" id="GO:0000902">
    <property type="term" value="P:cell morphogenesis"/>
    <property type="evidence" value="ECO:0007669"/>
    <property type="project" value="TreeGrafter"/>
</dbReference>
<dbReference type="GO" id="GO:0008290">
    <property type="term" value="C:F-actin capping protein complex"/>
    <property type="evidence" value="ECO:0007669"/>
    <property type="project" value="UniProtKB-UniRule"/>
</dbReference>
<dbReference type="Gene3D" id="3.90.1150.210">
    <property type="entry name" value="F-actin capping protein, beta subunit"/>
    <property type="match status" value="1"/>
</dbReference>
<name>A0AAW2HXH4_9NEOP</name>
<proteinExistence type="inferred from homology"/>
<dbReference type="GO" id="GO:0030036">
    <property type="term" value="P:actin cytoskeleton organization"/>
    <property type="evidence" value="ECO:0007669"/>
    <property type="project" value="InterPro"/>
</dbReference>
<protein>
    <recommendedName>
        <fullName evidence="7">F-actin-capping protein subunit beta</fullName>
    </recommendedName>
</protein>
<dbReference type="Gene3D" id="1.20.58.570">
    <property type="match status" value="1"/>
</dbReference>
<keyword evidence="5 7" id="KW-0009">Actin-binding</keyword>
<keyword evidence="3 7" id="KW-0117">Actin capping</keyword>
<dbReference type="GO" id="GO:0051490">
    <property type="term" value="P:negative regulation of filopodium assembly"/>
    <property type="evidence" value="ECO:0007669"/>
    <property type="project" value="TreeGrafter"/>
</dbReference>
<comment type="subunit">
    <text evidence="7">Heterodimer of an alpha and a beta subunit.</text>
</comment>
<evidence type="ECO:0000256" key="4">
    <source>
        <dbReference type="ARBA" id="ARBA00022490"/>
    </source>
</evidence>
<dbReference type="Pfam" id="PF01115">
    <property type="entry name" value="F_actin_cap_B"/>
    <property type="match status" value="1"/>
</dbReference>
<evidence type="ECO:0000313" key="8">
    <source>
        <dbReference type="EMBL" id="KAL0274598.1"/>
    </source>
</evidence>
<sequence length="276" mass="31169">MTEQQMDCALDLMRRLPPQQIEKNLSDLIDLVPSLCEDLLSSVDQPLKIARDRKMGKDYLLCDYNRDGDSYRSPWSNTYDPPLEDGSMPTERLRKIEIDANHAFDQYRDMYFEGGVSSVYLWDLDHGFAGVILIKKAGDGSNKIKGCWDSIHVVEVQEKSTGRNAHYKLTSTAMLWLQTNKPGSGTMNLGGSLTRQTELDSSVTESSPHIANIGRMVEDMENKIRNTLNEIYFGKTKDIVNGLRSVQLLAEQRQQVALRQDLAAALQKRQGQGKPE</sequence>
<evidence type="ECO:0000256" key="5">
    <source>
        <dbReference type="ARBA" id="ARBA00023203"/>
    </source>
</evidence>
<dbReference type="GO" id="GO:0005737">
    <property type="term" value="C:cytoplasm"/>
    <property type="evidence" value="ECO:0007669"/>
    <property type="project" value="InterPro"/>
</dbReference>
<evidence type="ECO:0000256" key="7">
    <source>
        <dbReference type="RuleBase" id="RU365078"/>
    </source>
</evidence>
<dbReference type="SUPFAM" id="SSF90096">
    <property type="entry name" value="Subunits of heterodimeric actin filament capping protein Capz"/>
    <property type="match status" value="1"/>
</dbReference>
<dbReference type="InterPro" id="IPR001698">
    <property type="entry name" value="CAPZB"/>
</dbReference>
<comment type="caution">
    <text evidence="8">The sequence shown here is derived from an EMBL/GenBank/DDBJ whole genome shotgun (WGS) entry which is preliminary data.</text>
</comment>
<dbReference type="PANTHER" id="PTHR10619">
    <property type="entry name" value="F-ACTIN-CAPPING PROTEIN SUBUNIT BETA"/>
    <property type="match status" value="1"/>
</dbReference>
<dbReference type="PANTHER" id="PTHR10619:SF0">
    <property type="entry name" value="F-ACTIN-CAPPING PROTEIN SUBUNIT BETA ISOFORMS 1 AND 2"/>
    <property type="match status" value="1"/>
</dbReference>
<evidence type="ECO:0000256" key="3">
    <source>
        <dbReference type="ARBA" id="ARBA00022467"/>
    </source>
</evidence>
<comment type="similarity">
    <text evidence="2 7">Belongs to the F-actin-capping protein beta subunit family.</text>
</comment>
<gene>
    <name evidence="8" type="ORF">PYX00_002693</name>
</gene>
<keyword evidence="4 7" id="KW-0963">Cytoplasm</keyword>
<dbReference type="InterPro" id="IPR043175">
    <property type="entry name" value="CAPZB_N"/>
</dbReference>
<dbReference type="GO" id="GO:0051015">
    <property type="term" value="F:actin filament binding"/>
    <property type="evidence" value="ECO:0007669"/>
    <property type="project" value="TreeGrafter"/>
</dbReference>
<accession>A0AAW2HXH4</accession>
<dbReference type="PRINTS" id="PR00192">
    <property type="entry name" value="FACTINCAPB"/>
</dbReference>
<keyword evidence="6 7" id="KW-0206">Cytoskeleton</keyword>
<dbReference type="FunFam" id="1.20.58.570:FF:000001">
    <property type="entry name" value="F-actin-capping protein subunit beta"/>
    <property type="match status" value="1"/>
</dbReference>
<dbReference type="InterPro" id="IPR037282">
    <property type="entry name" value="CapZ_alpha/beta"/>
</dbReference>
<dbReference type="InterPro" id="IPR042276">
    <property type="entry name" value="CapZ_alpha/beta_2"/>
</dbReference>
<evidence type="ECO:0000256" key="1">
    <source>
        <dbReference type="ARBA" id="ARBA00004245"/>
    </source>
</evidence>
<dbReference type="PROSITE" id="PS00231">
    <property type="entry name" value="F_ACTIN_CAPPING_BETA"/>
    <property type="match status" value="1"/>
</dbReference>
<dbReference type="FunFam" id="3.90.1150.210:FF:000001">
    <property type="entry name" value="F-actin-capping protein subunit beta"/>
    <property type="match status" value="1"/>
</dbReference>
<dbReference type="InterPro" id="IPR019771">
    <property type="entry name" value="F-actin_capping_bsu_CS"/>
</dbReference>
<reference evidence="8" key="1">
    <citation type="journal article" date="2024" name="Gigascience">
        <title>Chromosome-level genome of the poultry shaft louse Menopon gallinae provides insight into the host-switching and adaptive evolution of parasitic lice.</title>
        <authorList>
            <person name="Xu Y."/>
            <person name="Ma L."/>
            <person name="Liu S."/>
            <person name="Liang Y."/>
            <person name="Liu Q."/>
            <person name="He Z."/>
            <person name="Tian L."/>
            <person name="Duan Y."/>
            <person name="Cai W."/>
            <person name="Li H."/>
            <person name="Song F."/>
        </authorList>
    </citation>
    <scope>NUCLEOTIDE SEQUENCE</scope>
    <source>
        <strain evidence="8">Cailab_2023a</strain>
    </source>
</reference>
<dbReference type="AlphaFoldDB" id="A0AAW2HXH4"/>
<dbReference type="EMBL" id="JARGDH010000002">
    <property type="protein sequence ID" value="KAL0274598.1"/>
    <property type="molecule type" value="Genomic_DNA"/>
</dbReference>
<comment type="subcellular location">
    <subcellularLocation>
        <location evidence="1 7">Cytoplasm</location>
        <location evidence="1 7">Cytoskeleton</location>
    </subcellularLocation>
</comment>
<dbReference type="GO" id="GO:0010591">
    <property type="term" value="P:regulation of lamellipodium assembly"/>
    <property type="evidence" value="ECO:0007669"/>
    <property type="project" value="TreeGrafter"/>
</dbReference>
<organism evidence="8">
    <name type="scientific">Menopon gallinae</name>
    <name type="common">poultry shaft louse</name>
    <dbReference type="NCBI Taxonomy" id="328185"/>
    <lineage>
        <taxon>Eukaryota</taxon>
        <taxon>Metazoa</taxon>
        <taxon>Ecdysozoa</taxon>
        <taxon>Arthropoda</taxon>
        <taxon>Hexapoda</taxon>
        <taxon>Insecta</taxon>
        <taxon>Pterygota</taxon>
        <taxon>Neoptera</taxon>
        <taxon>Paraneoptera</taxon>
        <taxon>Psocodea</taxon>
        <taxon>Troctomorpha</taxon>
        <taxon>Phthiraptera</taxon>
        <taxon>Amblycera</taxon>
        <taxon>Menoponidae</taxon>
        <taxon>Menopon</taxon>
    </lineage>
</organism>